<sequence length="254" mass="29849">MQEHASSTFYHEEFSETSWKLSESGISKARRESFVKKVRKEAFQYDDAKFILAYLEGKKSVDTSFFLRYTKDEDGSLENLLWYDRQSRIEYKTFGHVLVFDTTYKHNGMRSILRWELMHRLIKASIDPGMKYANIKQIPSGCIPCRWTIGAMEYIMLNEDALIQQEEDCHNTSHTKHTCPVYVNTKPYTISLECFPINPPKNDSTNSRSTHDVLIRLQPYAYTEGERQQVEYSEEVAKLEKNCHIVDLFPKVDW</sequence>
<dbReference type="AlphaFoldDB" id="A0A9Q1JPX2"/>
<comment type="caution">
    <text evidence="1">The sequence shown here is derived from an EMBL/GenBank/DDBJ whole genome shotgun (WGS) entry which is preliminary data.</text>
</comment>
<evidence type="ECO:0000313" key="1">
    <source>
        <dbReference type="EMBL" id="KAJ8428815.1"/>
    </source>
</evidence>
<reference evidence="1" key="1">
    <citation type="submission" date="2022-04" db="EMBL/GenBank/DDBJ databases">
        <title>Carnegiea gigantea Genome sequencing and assembly v2.</title>
        <authorList>
            <person name="Copetti D."/>
            <person name="Sanderson M.J."/>
            <person name="Burquez A."/>
            <person name="Wojciechowski M.F."/>
        </authorList>
    </citation>
    <scope>NUCLEOTIDE SEQUENCE</scope>
    <source>
        <strain evidence="1">SGP5-SGP5p</strain>
        <tissue evidence="1">Aerial part</tissue>
    </source>
</reference>
<evidence type="ECO:0008006" key="3">
    <source>
        <dbReference type="Google" id="ProtNLM"/>
    </source>
</evidence>
<protein>
    <recommendedName>
        <fullName evidence="3">Protein FAR1-RELATED SEQUENCE</fullName>
    </recommendedName>
</protein>
<dbReference type="PANTHER" id="PTHR47718:SF15">
    <property type="entry name" value="PROTEIN FAR1-RELATED SEQUENCE 5-LIKE"/>
    <property type="match status" value="1"/>
</dbReference>
<dbReference type="EMBL" id="JAKOGI010000966">
    <property type="protein sequence ID" value="KAJ8428815.1"/>
    <property type="molecule type" value="Genomic_DNA"/>
</dbReference>
<dbReference type="PANTHER" id="PTHR47718">
    <property type="entry name" value="OS01G0519700 PROTEIN"/>
    <property type="match status" value="1"/>
</dbReference>
<keyword evidence="2" id="KW-1185">Reference proteome</keyword>
<organism evidence="1 2">
    <name type="scientific">Carnegiea gigantea</name>
    <dbReference type="NCBI Taxonomy" id="171969"/>
    <lineage>
        <taxon>Eukaryota</taxon>
        <taxon>Viridiplantae</taxon>
        <taxon>Streptophyta</taxon>
        <taxon>Embryophyta</taxon>
        <taxon>Tracheophyta</taxon>
        <taxon>Spermatophyta</taxon>
        <taxon>Magnoliopsida</taxon>
        <taxon>eudicotyledons</taxon>
        <taxon>Gunneridae</taxon>
        <taxon>Pentapetalae</taxon>
        <taxon>Caryophyllales</taxon>
        <taxon>Cactineae</taxon>
        <taxon>Cactaceae</taxon>
        <taxon>Cactoideae</taxon>
        <taxon>Echinocereeae</taxon>
        <taxon>Carnegiea</taxon>
    </lineage>
</organism>
<accession>A0A9Q1JPX2</accession>
<proteinExistence type="predicted"/>
<name>A0A9Q1JPX2_9CARY</name>
<dbReference type="OrthoDB" id="1221151at2759"/>
<gene>
    <name evidence="1" type="ORF">Cgig2_028020</name>
</gene>
<evidence type="ECO:0000313" key="2">
    <source>
        <dbReference type="Proteomes" id="UP001153076"/>
    </source>
</evidence>
<dbReference type="Proteomes" id="UP001153076">
    <property type="component" value="Unassembled WGS sequence"/>
</dbReference>